<keyword evidence="1" id="KW-0732">Signal</keyword>
<dbReference type="EMBL" id="JAXCLW010000003">
    <property type="protein sequence ID" value="MDY0883919.1"/>
    <property type="molecule type" value="Genomic_DNA"/>
</dbReference>
<comment type="caution">
    <text evidence="2">The sequence shown here is derived from an EMBL/GenBank/DDBJ whole genome shotgun (WGS) entry which is preliminary data.</text>
</comment>
<evidence type="ECO:0008006" key="4">
    <source>
        <dbReference type="Google" id="ProtNLM"/>
    </source>
</evidence>
<dbReference type="Proteomes" id="UP001279642">
    <property type="component" value="Unassembled WGS sequence"/>
</dbReference>
<keyword evidence="3" id="KW-1185">Reference proteome</keyword>
<sequence>MSKKTLSRLSLAALVAAGVAGGATLATAQDMAGTFSKYYQAIRVTELCRDTTFDAAHWRKMATFIDTKVNHEIGAGERLTLIETAKTDARKLVDSKGCQHQSVADLMKVYDDELANL</sequence>
<protein>
    <recommendedName>
        <fullName evidence="4">HdeA/HdeB family protein</fullName>
    </recommendedName>
</protein>
<feature type="chain" id="PRO_5046826314" description="HdeA/HdeB family protein" evidence="1">
    <location>
        <begin position="29"/>
        <end position="117"/>
    </location>
</feature>
<feature type="signal peptide" evidence="1">
    <location>
        <begin position="1"/>
        <end position="28"/>
    </location>
</feature>
<evidence type="ECO:0000313" key="3">
    <source>
        <dbReference type="Proteomes" id="UP001279642"/>
    </source>
</evidence>
<reference evidence="2 3" key="1">
    <citation type="journal article" date="2016" name="Antonie Van Leeuwenhoek">
        <title>Dongia soli sp. nov., isolated from soil from Dokdo, Korea.</title>
        <authorList>
            <person name="Kim D.U."/>
            <person name="Lee H."/>
            <person name="Kim H."/>
            <person name="Kim S.G."/>
            <person name="Ka J.O."/>
        </authorList>
    </citation>
    <scope>NUCLEOTIDE SEQUENCE [LARGE SCALE GENOMIC DNA]</scope>
    <source>
        <strain evidence="2 3">D78</strain>
    </source>
</reference>
<accession>A0ABU5EC96</accession>
<gene>
    <name evidence="2" type="ORF">SMD27_13790</name>
</gene>
<evidence type="ECO:0000313" key="2">
    <source>
        <dbReference type="EMBL" id="MDY0883919.1"/>
    </source>
</evidence>
<name>A0ABU5EC96_9PROT</name>
<evidence type="ECO:0000256" key="1">
    <source>
        <dbReference type="SAM" id="SignalP"/>
    </source>
</evidence>
<organism evidence="2 3">
    <name type="scientific">Dongia soli</name>
    <dbReference type="NCBI Taxonomy" id="600628"/>
    <lineage>
        <taxon>Bacteria</taxon>
        <taxon>Pseudomonadati</taxon>
        <taxon>Pseudomonadota</taxon>
        <taxon>Alphaproteobacteria</taxon>
        <taxon>Rhodospirillales</taxon>
        <taxon>Dongiaceae</taxon>
        <taxon>Dongia</taxon>
    </lineage>
</organism>
<proteinExistence type="predicted"/>
<dbReference type="RefSeq" id="WP_320508984.1">
    <property type="nucleotide sequence ID" value="NZ_JAXCLW010000003.1"/>
</dbReference>